<keyword evidence="10" id="KW-1185">Reference proteome</keyword>
<feature type="transmembrane region" description="Helical" evidence="7">
    <location>
        <begin position="175"/>
        <end position="198"/>
    </location>
</feature>
<dbReference type="InterPro" id="IPR036259">
    <property type="entry name" value="MFS_trans_sf"/>
</dbReference>
<dbReference type="EMBL" id="LT906453">
    <property type="protein sequence ID" value="SNV17163.1"/>
    <property type="molecule type" value="Genomic_DNA"/>
</dbReference>
<dbReference type="InterPro" id="IPR020846">
    <property type="entry name" value="MFS_dom"/>
</dbReference>
<feature type="transmembrane region" description="Helical" evidence="7">
    <location>
        <begin position="25"/>
        <end position="48"/>
    </location>
</feature>
<feature type="transmembrane region" description="Helical" evidence="7">
    <location>
        <begin position="359"/>
        <end position="382"/>
    </location>
</feature>
<evidence type="ECO:0000259" key="8">
    <source>
        <dbReference type="PROSITE" id="PS50850"/>
    </source>
</evidence>
<keyword evidence="9" id="KW-0012">Acyltransferase</keyword>
<dbReference type="AlphaFoldDB" id="A0A239V6P8"/>
<keyword evidence="5 7" id="KW-1133">Transmembrane helix</keyword>
<dbReference type="PANTHER" id="PTHR23513:SF6">
    <property type="entry name" value="MAJOR FACILITATOR SUPERFAMILY ASSOCIATED DOMAIN-CONTAINING PROTEIN"/>
    <property type="match status" value="1"/>
</dbReference>
<evidence type="ECO:0000256" key="2">
    <source>
        <dbReference type="ARBA" id="ARBA00022448"/>
    </source>
</evidence>
<dbReference type="KEGG" id="dco:SAMEA4475696_0146"/>
<dbReference type="Pfam" id="PF05977">
    <property type="entry name" value="MFS_3"/>
    <property type="match status" value="1"/>
</dbReference>
<dbReference type="PANTHER" id="PTHR23513">
    <property type="entry name" value="INTEGRAL MEMBRANE EFFLUX PROTEIN-RELATED"/>
    <property type="match status" value="1"/>
</dbReference>
<evidence type="ECO:0000256" key="6">
    <source>
        <dbReference type="ARBA" id="ARBA00023136"/>
    </source>
</evidence>
<evidence type="ECO:0000313" key="10">
    <source>
        <dbReference type="Proteomes" id="UP000242637"/>
    </source>
</evidence>
<dbReference type="SUPFAM" id="SSF103473">
    <property type="entry name" value="MFS general substrate transporter"/>
    <property type="match status" value="1"/>
</dbReference>
<keyword evidence="4 7" id="KW-0812">Transmembrane</keyword>
<feature type="transmembrane region" description="Helical" evidence="7">
    <location>
        <begin position="388"/>
        <end position="408"/>
    </location>
</feature>
<dbReference type="PROSITE" id="PS50850">
    <property type="entry name" value="MFS"/>
    <property type="match status" value="1"/>
</dbReference>
<protein>
    <submittedName>
        <fullName evidence="9">2-acyl-glycerophospho-ethanolamine acyltransferase</fullName>
    </submittedName>
</protein>
<keyword evidence="2" id="KW-0813">Transport</keyword>
<feature type="transmembrane region" description="Helical" evidence="7">
    <location>
        <begin position="299"/>
        <end position="317"/>
    </location>
</feature>
<name>A0A239V6P8_9MICO</name>
<comment type="subcellular location">
    <subcellularLocation>
        <location evidence="1">Cell membrane</location>
        <topology evidence="1">Multi-pass membrane protein</topology>
    </subcellularLocation>
</comment>
<accession>A0A239V6P8</accession>
<evidence type="ECO:0000256" key="5">
    <source>
        <dbReference type="ARBA" id="ARBA00022989"/>
    </source>
</evidence>
<dbReference type="GO" id="GO:0016746">
    <property type="term" value="F:acyltransferase activity"/>
    <property type="evidence" value="ECO:0007669"/>
    <property type="project" value="UniProtKB-KW"/>
</dbReference>
<feature type="transmembrane region" description="Helical" evidence="7">
    <location>
        <begin position="239"/>
        <end position="261"/>
    </location>
</feature>
<dbReference type="Proteomes" id="UP000242637">
    <property type="component" value="Chromosome 1"/>
</dbReference>
<dbReference type="InterPro" id="IPR010290">
    <property type="entry name" value="TM_effector"/>
</dbReference>
<dbReference type="CDD" id="cd06173">
    <property type="entry name" value="MFS_MefA_like"/>
    <property type="match status" value="1"/>
</dbReference>
<evidence type="ECO:0000313" key="9">
    <source>
        <dbReference type="EMBL" id="SNV17163.1"/>
    </source>
</evidence>
<feature type="transmembrane region" description="Helical" evidence="7">
    <location>
        <begin position="60"/>
        <end position="80"/>
    </location>
</feature>
<evidence type="ECO:0000256" key="3">
    <source>
        <dbReference type="ARBA" id="ARBA00022475"/>
    </source>
</evidence>
<dbReference type="GO" id="GO:0005886">
    <property type="term" value="C:plasma membrane"/>
    <property type="evidence" value="ECO:0007669"/>
    <property type="project" value="UniProtKB-SubCell"/>
</dbReference>
<dbReference type="Gene3D" id="1.20.1250.20">
    <property type="entry name" value="MFS general substrate transporter like domains"/>
    <property type="match status" value="1"/>
</dbReference>
<keyword evidence="6 7" id="KW-0472">Membrane</keyword>
<feature type="transmembrane region" description="Helical" evidence="7">
    <location>
        <begin position="267"/>
        <end position="292"/>
    </location>
</feature>
<organism evidence="9 10">
    <name type="scientific">Dermatophilus congolensis</name>
    <dbReference type="NCBI Taxonomy" id="1863"/>
    <lineage>
        <taxon>Bacteria</taxon>
        <taxon>Bacillati</taxon>
        <taxon>Actinomycetota</taxon>
        <taxon>Actinomycetes</taxon>
        <taxon>Micrococcales</taxon>
        <taxon>Dermatophilaceae</taxon>
        <taxon>Dermatophilus</taxon>
    </lineage>
</organism>
<gene>
    <name evidence="9" type="ORF">SAMEA4475696_00146</name>
</gene>
<evidence type="ECO:0000256" key="1">
    <source>
        <dbReference type="ARBA" id="ARBA00004651"/>
    </source>
</evidence>
<keyword evidence="9" id="KW-0808">Transferase</keyword>
<reference evidence="9 10" key="1">
    <citation type="submission" date="2017-06" db="EMBL/GenBank/DDBJ databases">
        <authorList>
            <consortium name="Pathogen Informatics"/>
        </authorList>
    </citation>
    <scope>NUCLEOTIDE SEQUENCE [LARGE SCALE GENOMIC DNA]</scope>
    <source>
        <strain evidence="9 10">NCTC13039</strain>
    </source>
</reference>
<proteinExistence type="predicted"/>
<feature type="domain" description="Major facilitator superfamily (MFS) profile" evidence="8">
    <location>
        <begin position="17"/>
        <end position="413"/>
    </location>
</feature>
<sequence length="423" mass="44134">MGVGERMTTRSPNGKRAFAFPGFRWLWSGQLVGLLGDQLFPIAMVAVLSHRDETPMSLGVVFGARFLGLSLLIVAAGVVADRLSRVQLLMVSDAIRAAAILGLLAMGLDAPLWVLAVMTFIMGAGEAIFEPAYDSFIPELVADPALASANASSNVLRGTGQFAGPALGAVVVTEFGVNAALTIDAATFVVSTLAVLIAGRHRLEVLAESRGDKPVSMVREALDGLRVVIDLKWPGVLELMALVHVLLAVGPWMVLLPFVAAEGGGNLYGYGATLSAFAVGGLAGAPLAGAIVDRLRRPGTWAVVAIGLFSLACFALAGGMPWYFVLGMSFVAGAGTQFFDVVTRTAIQRQVPRSHLGRVFAIDFFASFAAMPAGQLLAGFVVSSPEQARFAMAISGFVVVVTSSLVLLSPAVRCLSRDLTAGS</sequence>
<keyword evidence="3" id="KW-1003">Cell membrane</keyword>
<dbReference type="GO" id="GO:0022857">
    <property type="term" value="F:transmembrane transporter activity"/>
    <property type="evidence" value="ECO:0007669"/>
    <property type="project" value="InterPro"/>
</dbReference>
<evidence type="ECO:0000256" key="4">
    <source>
        <dbReference type="ARBA" id="ARBA00022692"/>
    </source>
</evidence>
<evidence type="ECO:0000256" key="7">
    <source>
        <dbReference type="SAM" id="Phobius"/>
    </source>
</evidence>